<dbReference type="Gene3D" id="3.90.180.10">
    <property type="entry name" value="Medium-chain alcohol dehydrogenases, catalytic domain"/>
    <property type="match status" value="1"/>
</dbReference>
<dbReference type="SMART" id="SM00829">
    <property type="entry name" value="PKS_ER"/>
    <property type="match status" value="1"/>
</dbReference>
<dbReference type="Pfam" id="PF00107">
    <property type="entry name" value="ADH_zinc_N"/>
    <property type="match status" value="1"/>
</dbReference>
<evidence type="ECO:0000256" key="10">
    <source>
        <dbReference type="ARBA" id="ARBA00023160"/>
    </source>
</evidence>
<dbReference type="InterPro" id="IPR011032">
    <property type="entry name" value="GroES-like_sf"/>
</dbReference>
<dbReference type="SUPFAM" id="SSF50129">
    <property type="entry name" value="GroES-like"/>
    <property type="match status" value="1"/>
</dbReference>
<evidence type="ECO:0000256" key="9">
    <source>
        <dbReference type="ARBA" id="ARBA00023128"/>
    </source>
</evidence>
<proteinExistence type="inferred from homology"/>
<organism evidence="14">
    <name type="scientific">Ostreococcus mediterraneus</name>
    <dbReference type="NCBI Taxonomy" id="1486918"/>
    <lineage>
        <taxon>Eukaryota</taxon>
        <taxon>Viridiplantae</taxon>
        <taxon>Chlorophyta</taxon>
        <taxon>Mamiellophyceae</taxon>
        <taxon>Mamiellales</taxon>
        <taxon>Bathycoccaceae</taxon>
        <taxon>Ostreococcus</taxon>
    </lineage>
</organism>
<comment type="subcellular location">
    <subcellularLocation>
        <location evidence="1">Mitochondrion</location>
    </subcellularLocation>
</comment>
<keyword evidence="6" id="KW-0809">Transit peptide</keyword>
<reference evidence="14" key="1">
    <citation type="submission" date="2021-01" db="EMBL/GenBank/DDBJ databases">
        <authorList>
            <person name="Corre E."/>
            <person name="Pelletier E."/>
            <person name="Niang G."/>
            <person name="Scheremetjew M."/>
            <person name="Finn R."/>
            <person name="Kale V."/>
            <person name="Holt S."/>
            <person name="Cochrane G."/>
            <person name="Meng A."/>
            <person name="Brown T."/>
            <person name="Cohen L."/>
        </authorList>
    </citation>
    <scope>NUCLEOTIDE SEQUENCE</scope>
    <source>
        <strain evidence="14">Clade-D-RCC2573</strain>
    </source>
</reference>
<name>A0A7S0XKS5_9CHLO</name>
<dbReference type="InterPro" id="IPR020843">
    <property type="entry name" value="ER"/>
</dbReference>
<evidence type="ECO:0000256" key="7">
    <source>
        <dbReference type="ARBA" id="ARBA00023002"/>
    </source>
</evidence>
<dbReference type="GO" id="GO:0006633">
    <property type="term" value="P:fatty acid biosynthetic process"/>
    <property type="evidence" value="ECO:0007669"/>
    <property type="project" value="UniProtKB-KW"/>
</dbReference>
<keyword evidence="8" id="KW-0443">Lipid metabolism</keyword>
<dbReference type="Gene3D" id="3.40.50.720">
    <property type="entry name" value="NAD(P)-binding Rossmann-like Domain"/>
    <property type="match status" value="1"/>
</dbReference>
<evidence type="ECO:0000256" key="11">
    <source>
        <dbReference type="ARBA" id="ARBA00038963"/>
    </source>
</evidence>
<keyword evidence="9" id="KW-0496">Mitochondrion</keyword>
<dbReference type="Pfam" id="PF08240">
    <property type="entry name" value="ADH_N"/>
    <property type="match status" value="1"/>
</dbReference>
<dbReference type="EMBL" id="HBFF01001558">
    <property type="protein sequence ID" value="CAD8728667.1"/>
    <property type="molecule type" value="Transcribed_RNA"/>
</dbReference>
<dbReference type="PANTHER" id="PTHR43981:SF2">
    <property type="entry name" value="ENOYL-[ACYL-CARRIER-PROTEIN] REDUCTASE, MITOCHONDRIAL"/>
    <property type="match status" value="1"/>
</dbReference>
<dbReference type="GO" id="GO:0141148">
    <property type="term" value="F:enoyl-[acyl-carrier-protein] reductase (NADPH) activity"/>
    <property type="evidence" value="ECO:0007669"/>
    <property type="project" value="UniProtKB-EC"/>
</dbReference>
<evidence type="ECO:0000313" key="14">
    <source>
        <dbReference type="EMBL" id="CAD8728667.1"/>
    </source>
</evidence>
<dbReference type="InterPro" id="IPR013154">
    <property type="entry name" value="ADH-like_N"/>
</dbReference>
<dbReference type="PANTHER" id="PTHR43981">
    <property type="entry name" value="ENOYL-[ACYL-CARRIER-PROTEIN] REDUCTASE, MITOCHONDRIAL"/>
    <property type="match status" value="1"/>
</dbReference>
<gene>
    <name evidence="14" type="ORF">OMED0936_LOCUS1242</name>
</gene>
<comment type="similarity">
    <text evidence="2">Belongs to the zinc-containing alcohol dehydrogenase family. Quinone oxidoreductase subfamily.</text>
</comment>
<keyword evidence="10" id="KW-0275">Fatty acid biosynthesis</keyword>
<protein>
    <recommendedName>
        <fullName evidence="11">enoyl-[acyl-carrier-protein] reductase</fullName>
        <ecNumber evidence="11">1.3.1.104</ecNumber>
    </recommendedName>
</protein>
<dbReference type="EC" id="1.3.1.104" evidence="11"/>
<evidence type="ECO:0000256" key="5">
    <source>
        <dbReference type="ARBA" id="ARBA00022857"/>
    </source>
</evidence>
<dbReference type="AlphaFoldDB" id="A0A7S0XKS5"/>
<keyword evidence="5" id="KW-0521">NADP</keyword>
<keyword evidence="4" id="KW-0276">Fatty acid metabolism</keyword>
<dbReference type="InterPro" id="IPR036291">
    <property type="entry name" value="NAD(P)-bd_dom_sf"/>
</dbReference>
<comment type="catalytic activity">
    <reaction evidence="12">
        <text>a 2,3-saturated acyl-[ACP] + NADP(+) = a (2E)-enoyl-[ACP] + NADPH + H(+)</text>
        <dbReference type="Rhea" id="RHEA:22564"/>
        <dbReference type="Rhea" id="RHEA-COMP:9925"/>
        <dbReference type="Rhea" id="RHEA-COMP:9926"/>
        <dbReference type="ChEBI" id="CHEBI:15378"/>
        <dbReference type="ChEBI" id="CHEBI:57783"/>
        <dbReference type="ChEBI" id="CHEBI:58349"/>
        <dbReference type="ChEBI" id="CHEBI:78784"/>
        <dbReference type="ChEBI" id="CHEBI:78785"/>
        <dbReference type="EC" id="1.3.1.104"/>
    </reaction>
</comment>
<evidence type="ECO:0000256" key="12">
    <source>
        <dbReference type="ARBA" id="ARBA00048843"/>
    </source>
</evidence>
<keyword evidence="3" id="KW-0444">Lipid biosynthesis</keyword>
<evidence type="ECO:0000256" key="4">
    <source>
        <dbReference type="ARBA" id="ARBA00022832"/>
    </source>
</evidence>
<dbReference type="SUPFAM" id="SSF51735">
    <property type="entry name" value="NAD(P)-binding Rossmann-fold domains"/>
    <property type="match status" value="1"/>
</dbReference>
<evidence type="ECO:0000259" key="13">
    <source>
        <dbReference type="SMART" id="SM00829"/>
    </source>
</evidence>
<evidence type="ECO:0000256" key="6">
    <source>
        <dbReference type="ARBA" id="ARBA00022946"/>
    </source>
</evidence>
<dbReference type="GO" id="GO:0005739">
    <property type="term" value="C:mitochondrion"/>
    <property type="evidence" value="ECO:0007669"/>
    <property type="project" value="UniProtKB-SubCell"/>
</dbReference>
<evidence type="ECO:0000256" key="1">
    <source>
        <dbReference type="ARBA" id="ARBA00004173"/>
    </source>
</evidence>
<accession>A0A7S0XKS5</accession>
<dbReference type="InterPro" id="IPR051034">
    <property type="entry name" value="Mito_Enoyl-ACP_Reductase"/>
</dbReference>
<dbReference type="InterPro" id="IPR013149">
    <property type="entry name" value="ADH-like_C"/>
</dbReference>
<evidence type="ECO:0000256" key="8">
    <source>
        <dbReference type="ARBA" id="ARBA00023098"/>
    </source>
</evidence>
<dbReference type="CDD" id="cd08290">
    <property type="entry name" value="ETR"/>
    <property type="match status" value="1"/>
</dbReference>
<evidence type="ECO:0000256" key="2">
    <source>
        <dbReference type="ARBA" id="ARBA00010371"/>
    </source>
</evidence>
<keyword evidence="7" id="KW-0560">Oxidoreductase</keyword>
<sequence>MTTVPLPPMGPGDVRVRMLAAPVNPSDVNIIEGKYPLPRAVPGVGGNEGVGEVVAAGAACVGARVGDRVVPNRSYVDGTWRRDIVSACENFDVIDRDVPVHAAATLTVNPCTALRLLEDYDAREGETVVINAATSGVGRALLQIARTRGIRTIAMCRPREDARETEEVFESLRADGADVVLPDVEGKILRLDARTRELASRARVAYNAVGGYSAQTMLRLLQPNAGSRMVTYGGMSKQPLLVPTGAFIFKDITLSGFWLTRWLEHDATHNSSRGRRAMLDEICALIRSGALVVDAARFRDVPLARLQSTLALDAAAPDRPGLHKILLRL</sequence>
<feature type="domain" description="Enoyl reductase (ER)" evidence="13">
    <location>
        <begin position="2"/>
        <end position="327"/>
    </location>
</feature>
<evidence type="ECO:0000256" key="3">
    <source>
        <dbReference type="ARBA" id="ARBA00022516"/>
    </source>
</evidence>